<accession>A0ABN7WVX4</accession>
<name>A0ABN7WVX4_GIGMA</name>
<organism evidence="1 2">
    <name type="scientific">Gigaspora margarita</name>
    <dbReference type="NCBI Taxonomy" id="4874"/>
    <lineage>
        <taxon>Eukaryota</taxon>
        <taxon>Fungi</taxon>
        <taxon>Fungi incertae sedis</taxon>
        <taxon>Mucoromycota</taxon>
        <taxon>Glomeromycotina</taxon>
        <taxon>Glomeromycetes</taxon>
        <taxon>Diversisporales</taxon>
        <taxon>Gigasporaceae</taxon>
        <taxon>Gigaspora</taxon>
    </lineage>
</organism>
<feature type="non-terminal residue" evidence="1">
    <location>
        <position position="1"/>
    </location>
</feature>
<comment type="caution">
    <text evidence="1">The sequence shown here is derived from an EMBL/GenBank/DDBJ whole genome shotgun (WGS) entry which is preliminary data.</text>
</comment>
<dbReference type="EMBL" id="CAJVQB010068093">
    <property type="protein sequence ID" value="CAG8842145.1"/>
    <property type="molecule type" value="Genomic_DNA"/>
</dbReference>
<dbReference type="Proteomes" id="UP000789901">
    <property type="component" value="Unassembled WGS sequence"/>
</dbReference>
<sequence length="155" mass="18195">AGVLAGMLATLYLMSDKAEKGVKGIEQPFIHPTLYLAYQTTPVLPSVFNYLDKKEKPTFRQIPDITNEIVIHHLENICRRYQRQYKNGELELFTCDLQFKAQKLAVRGILAKILKKFTEYSVYTLEQVKENDRHFRFITNEKQKDLVIEKISKYH</sequence>
<evidence type="ECO:0000313" key="2">
    <source>
        <dbReference type="Proteomes" id="UP000789901"/>
    </source>
</evidence>
<proteinExistence type="predicted"/>
<evidence type="ECO:0000313" key="1">
    <source>
        <dbReference type="EMBL" id="CAG8842145.1"/>
    </source>
</evidence>
<keyword evidence="2" id="KW-1185">Reference proteome</keyword>
<gene>
    <name evidence="1" type="ORF">GMARGA_LOCUS35828</name>
</gene>
<reference evidence="1 2" key="1">
    <citation type="submission" date="2021-06" db="EMBL/GenBank/DDBJ databases">
        <authorList>
            <person name="Kallberg Y."/>
            <person name="Tangrot J."/>
            <person name="Rosling A."/>
        </authorList>
    </citation>
    <scope>NUCLEOTIDE SEQUENCE [LARGE SCALE GENOMIC DNA]</scope>
    <source>
        <strain evidence="1 2">120-4 pot B 10/14</strain>
    </source>
</reference>
<protein>
    <submittedName>
        <fullName evidence="1">13205_t:CDS:1</fullName>
    </submittedName>
</protein>